<organism evidence="1 2">
    <name type="scientific">Mycena albidolilacea</name>
    <dbReference type="NCBI Taxonomy" id="1033008"/>
    <lineage>
        <taxon>Eukaryota</taxon>
        <taxon>Fungi</taxon>
        <taxon>Dikarya</taxon>
        <taxon>Basidiomycota</taxon>
        <taxon>Agaricomycotina</taxon>
        <taxon>Agaricomycetes</taxon>
        <taxon>Agaricomycetidae</taxon>
        <taxon>Agaricales</taxon>
        <taxon>Marasmiineae</taxon>
        <taxon>Mycenaceae</taxon>
        <taxon>Mycena</taxon>
    </lineage>
</organism>
<dbReference type="EMBL" id="JARIHO010000106">
    <property type="protein sequence ID" value="KAJ7303474.1"/>
    <property type="molecule type" value="Genomic_DNA"/>
</dbReference>
<dbReference type="Proteomes" id="UP001218218">
    <property type="component" value="Unassembled WGS sequence"/>
</dbReference>
<name>A0AAD7E8Y6_9AGAR</name>
<keyword evidence="2" id="KW-1185">Reference proteome</keyword>
<reference evidence="1" key="1">
    <citation type="submission" date="2023-03" db="EMBL/GenBank/DDBJ databases">
        <title>Massive genome expansion in bonnet fungi (Mycena s.s.) driven by repeated elements and novel gene families across ecological guilds.</title>
        <authorList>
            <consortium name="Lawrence Berkeley National Laboratory"/>
            <person name="Harder C.B."/>
            <person name="Miyauchi S."/>
            <person name="Viragh M."/>
            <person name="Kuo A."/>
            <person name="Thoen E."/>
            <person name="Andreopoulos B."/>
            <person name="Lu D."/>
            <person name="Skrede I."/>
            <person name="Drula E."/>
            <person name="Henrissat B."/>
            <person name="Morin E."/>
            <person name="Kohler A."/>
            <person name="Barry K."/>
            <person name="LaButti K."/>
            <person name="Morin E."/>
            <person name="Salamov A."/>
            <person name="Lipzen A."/>
            <person name="Mereny Z."/>
            <person name="Hegedus B."/>
            <person name="Baldrian P."/>
            <person name="Stursova M."/>
            <person name="Weitz H."/>
            <person name="Taylor A."/>
            <person name="Grigoriev I.V."/>
            <person name="Nagy L.G."/>
            <person name="Martin F."/>
            <person name="Kauserud H."/>
        </authorList>
    </citation>
    <scope>NUCLEOTIDE SEQUENCE</scope>
    <source>
        <strain evidence="1">CBHHK002</strain>
    </source>
</reference>
<evidence type="ECO:0000313" key="1">
    <source>
        <dbReference type="EMBL" id="KAJ7303474.1"/>
    </source>
</evidence>
<gene>
    <name evidence="1" type="ORF">DFH08DRAFT_977161</name>
</gene>
<protein>
    <submittedName>
        <fullName evidence="1">Uncharacterized protein</fullName>
    </submittedName>
</protein>
<accession>A0AAD7E8Y6</accession>
<comment type="caution">
    <text evidence="1">The sequence shown here is derived from an EMBL/GenBank/DDBJ whole genome shotgun (WGS) entry which is preliminary data.</text>
</comment>
<evidence type="ECO:0000313" key="2">
    <source>
        <dbReference type="Proteomes" id="UP001218218"/>
    </source>
</evidence>
<sequence>MVALAGLAPDGPDGKHFPDEKHYGSCELCGPTKACKIAANGTQQALSNNQLRAWSHCLAAESSGVTLQTPPNAKLFPMFFKKSAFASGSAAPPANPMQQAQFCAPGQYMPMGNPFGYPYVGGMPPLFSGGHPGIQAPHVPPLPSGSLLPSSDPPDMDAANPYPEIGAFFIKLSVHHPRRDWTKYIALFEDLDFFHIDDIRKLKVVDELVRLVGISVGNGTFLLEQVKDEMKRVDRAAKN</sequence>
<dbReference type="AlphaFoldDB" id="A0AAD7E8Y6"/>
<proteinExistence type="predicted"/>